<dbReference type="SUPFAM" id="SSF46785">
    <property type="entry name" value="Winged helix' DNA-binding domain"/>
    <property type="match status" value="1"/>
</dbReference>
<dbReference type="EMBL" id="QGGT01000002">
    <property type="protein sequence ID" value="PWK35044.1"/>
    <property type="molecule type" value="Genomic_DNA"/>
</dbReference>
<dbReference type="PROSITE" id="PS50931">
    <property type="entry name" value="HTH_LYSR"/>
    <property type="match status" value="1"/>
</dbReference>
<evidence type="ECO:0000256" key="4">
    <source>
        <dbReference type="ARBA" id="ARBA00023163"/>
    </source>
</evidence>
<reference evidence="6 7" key="1">
    <citation type="submission" date="2018-05" db="EMBL/GenBank/DDBJ databases">
        <title>Genomic Encyclopedia of Type Strains, Phase IV (KMG-V): Genome sequencing to study the core and pangenomes of soil and plant-associated prokaryotes.</title>
        <authorList>
            <person name="Whitman W."/>
        </authorList>
    </citation>
    <scope>NUCLEOTIDE SEQUENCE [LARGE SCALE GENOMIC DNA]</scope>
    <source>
        <strain evidence="6 7">SLV-132</strain>
    </source>
</reference>
<sequence length="304" mass="32584">MGIREIEIFRAVMTSGSMSKAAVLLGVSQPAVSQAIRKLETAAAVSLFARTRGRLEPTSAASALMSDVDRFFAGYEYIEHRIRSLRSYGLGRLTVAINPAFGLGFISRAIAAFEADKRGVQVSLQVMNTHEVHETVSAGKVEFGLMAAGLSMAGLEHSPFAHLRAVVVMRDGHPLARRRTVTPKDLERQPFIALNSADPTRISLENQFGESGVFLKPLVETPNSHTVCELALAGVGVGVSHPLVAADYMDRGLTIRPLSVDVVLNSVIAFRAGAPLSEHAKGVIRQMRVQLAQESSALAAKMAA</sequence>
<evidence type="ECO:0000256" key="2">
    <source>
        <dbReference type="ARBA" id="ARBA00023015"/>
    </source>
</evidence>
<evidence type="ECO:0000313" key="6">
    <source>
        <dbReference type="EMBL" id="PWK35044.1"/>
    </source>
</evidence>
<dbReference type="AlphaFoldDB" id="A0A316ERE0"/>
<dbReference type="PANTHER" id="PTHR30427">
    <property type="entry name" value="TRANSCRIPTIONAL ACTIVATOR PROTEIN LYSR"/>
    <property type="match status" value="1"/>
</dbReference>
<accession>A0A316ERE0</accession>
<dbReference type="RefSeq" id="WP_109583162.1">
    <property type="nucleotide sequence ID" value="NZ_QTTS01000002.1"/>
</dbReference>
<keyword evidence="2" id="KW-0805">Transcription regulation</keyword>
<evidence type="ECO:0000259" key="5">
    <source>
        <dbReference type="PROSITE" id="PS50931"/>
    </source>
</evidence>
<dbReference type="InterPro" id="IPR000847">
    <property type="entry name" value="LysR_HTH_N"/>
</dbReference>
<dbReference type="Pfam" id="PF03466">
    <property type="entry name" value="LysR_substrate"/>
    <property type="match status" value="1"/>
</dbReference>
<keyword evidence="7" id="KW-1185">Reference proteome</keyword>
<organism evidence="6 7">
    <name type="scientific">Cupriavidus plantarum</name>
    <dbReference type="NCBI Taxonomy" id="942865"/>
    <lineage>
        <taxon>Bacteria</taxon>
        <taxon>Pseudomonadati</taxon>
        <taxon>Pseudomonadota</taxon>
        <taxon>Betaproteobacteria</taxon>
        <taxon>Burkholderiales</taxon>
        <taxon>Burkholderiaceae</taxon>
        <taxon>Cupriavidus</taxon>
    </lineage>
</organism>
<name>A0A316ERE0_9BURK</name>
<evidence type="ECO:0000256" key="1">
    <source>
        <dbReference type="ARBA" id="ARBA00009437"/>
    </source>
</evidence>
<dbReference type="Gene3D" id="1.10.10.10">
    <property type="entry name" value="Winged helix-like DNA-binding domain superfamily/Winged helix DNA-binding domain"/>
    <property type="match status" value="1"/>
</dbReference>
<protein>
    <submittedName>
        <fullName evidence="6">DNA-binding transcriptional LysR family regulator</fullName>
    </submittedName>
</protein>
<dbReference type="InterPro" id="IPR036388">
    <property type="entry name" value="WH-like_DNA-bd_sf"/>
</dbReference>
<dbReference type="Proteomes" id="UP000245754">
    <property type="component" value="Unassembled WGS sequence"/>
</dbReference>
<dbReference type="PANTHER" id="PTHR30427:SF1">
    <property type="entry name" value="TRANSCRIPTIONAL ACTIVATOR PROTEIN LYSR"/>
    <property type="match status" value="1"/>
</dbReference>
<keyword evidence="3 6" id="KW-0238">DNA-binding</keyword>
<dbReference type="GO" id="GO:0003700">
    <property type="term" value="F:DNA-binding transcription factor activity"/>
    <property type="evidence" value="ECO:0007669"/>
    <property type="project" value="InterPro"/>
</dbReference>
<comment type="similarity">
    <text evidence="1">Belongs to the LysR transcriptional regulatory family.</text>
</comment>
<dbReference type="GO" id="GO:0010628">
    <property type="term" value="P:positive regulation of gene expression"/>
    <property type="evidence" value="ECO:0007669"/>
    <property type="project" value="TreeGrafter"/>
</dbReference>
<dbReference type="InterPro" id="IPR005119">
    <property type="entry name" value="LysR_subst-bd"/>
</dbReference>
<dbReference type="PRINTS" id="PR00039">
    <property type="entry name" value="HTHLYSR"/>
</dbReference>
<dbReference type="OrthoDB" id="8849678at2"/>
<keyword evidence="4" id="KW-0804">Transcription</keyword>
<feature type="domain" description="HTH lysR-type" evidence="5">
    <location>
        <begin position="1"/>
        <end position="58"/>
    </location>
</feature>
<proteinExistence type="inferred from homology"/>
<dbReference type="GO" id="GO:0043565">
    <property type="term" value="F:sequence-specific DNA binding"/>
    <property type="evidence" value="ECO:0007669"/>
    <property type="project" value="TreeGrafter"/>
</dbReference>
<comment type="caution">
    <text evidence="6">The sequence shown here is derived from an EMBL/GenBank/DDBJ whole genome shotgun (WGS) entry which is preliminary data.</text>
</comment>
<evidence type="ECO:0000256" key="3">
    <source>
        <dbReference type="ARBA" id="ARBA00023125"/>
    </source>
</evidence>
<evidence type="ECO:0000313" key="7">
    <source>
        <dbReference type="Proteomes" id="UP000245754"/>
    </source>
</evidence>
<dbReference type="Pfam" id="PF00126">
    <property type="entry name" value="HTH_1"/>
    <property type="match status" value="1"/>
</dbReference>
<dbReference type="Gene3D" id="3.40.190.290">
    <property type="match status" value="1"/>
</dbReference>
<gene>
    <name evidence="6" type="ORF">C7419_102319</name>
</gene>
<dbReference type="InterPro" id="IPR036390">
    <property type="entry name" value="WH_DNA-bd_sf"/>
</dbReference>
<dbReference type="SUPFAM" id="SSF53850">
    <property type="entry name" value="Periplasmic binding protein-like II"/>
    <property type="match status" value="1"/>
</dbReference>